<dbReference type="Pfam" id="PF03000">
    <property type="entry name" value="NPH3"/>
    <property type="match status" value="1"/>
</dbReference>
<evidence type="ECO:0000256" key="1">
    <source>
        <dbReference type="ARBA" id="ARBA00004906"/>
    </source>
</evidence>
<comment type="similarity">
    <text evidence="3">Belongs to the NPH3 family.</text>
</comment>
<name>A0AAP0BU05_9ASPA</name>
<dbReference type="PROSITE" id="PS51649">
    <property type="entry name" value="NPH3"/>
    <property type="match status" value="1"/>
</dbReference>
<dbReference type="EMBL" id="JBBWWQ010000004">
    <property type="protein sequence ID" value="KAK8949251.1"/>
    <property type="molecule type" value="Genomic_DNA"/>
</dbReference>
<proteinExistence type="inferred from homology"/>
<feature type="region of interest" description="Disordered" evidence="4">
    <location>
        <begin position="533"/>
        <end position="552"/>
    </location>
</feature>
<dbReference type="PANTHER" id="PTHR32370">
    <property type="entry name" value="OS12G0117600 PROTEIN"/>
    <property type="match status" value="1"/>
</dbReference>
<dbReference type="Gene3D" id="3.30.710.10">
    <property type="entry name" value="Potassium Channel Kv1.1, Chain A"/>
    <property type="match status" value="1"/>
</dbReference>
<evidence type="ECO:0000256" key="3">
    <source>
        <dbReference type="PROSITE-ProRule" id="PRU00982"/>
    </source>
</evidence>
<comment type="caution">
    <text evidence="7">The sequence shown here is derived from an EMBL/GenBank/DDBJ whole genome shotgun (WGS) entry which is preliminary data.</text>
</comment>
<dbReference type="PROSITE" id="PS50097">
    <property type="entry name" value="BTB"/>
    <property type="match status" value="1"/>
</dbReference>
<reference evidence="7 8" key="1">
    <citation type="journal article" date="2022" name="Nat. Plants">
        <title>Genomes of leafy and leafless Platanthera orchids illuminate the evolution of mycoheterotrophy.</title>
        <authorList>
            <person name="Li M.H."/>
            <person name="Liu K.W."/>
            <person name="Li Z."/>
            <person name="Lu H.C."/>
            <person name="Ye Q.L."/>
            <person name="Zhang D."/>
            <person name="Wang J.Y."/>
            <person name="Li Y.F."/>
            <person name="Zhong Z.M."/>
            <person name="Liu X."/>
            <person name="Yu X."/>
            <person name="Liu D.K."/>
            <person name="Tu X.D."/>
            <person name="Liu B."/>
            <person name="Hao Y."/>
            <person name="Liao X.Y."/>
            <person name="Jiang Y.T."/>
            <person name="Sun W.H."/>
            <person name="Chen J."/>
            <person name="Chen Y.Q."/>
            <person name="Ai Y."/>
            <person name="Zhai J.W."/>
            <person name="Wu S.S."/>
            <person name="Zhou Z."/>
            <person name="Hsiao Y.Y."/>
            <person name="Wu W.L."/>
            <person name="Chen Y.Y."/>
            <person name="Lin Y.F."/>
            <person name="Hsu J.L."/>
            <person name="Li C.Y."/>
            <person name="Wang Z.W."/>
            <person name="Zhao X."/>
            <person name="Zhong W.Y."/>
            <person name="Ma X.K."/>
            <person name="Ma L."/>
            <person name="Huang J."/>
            <person name="Chen G.Z."/>
            <person name="Huang M.Z."/>
            <person name="Huang L."/>
            <person name="Peng D.H."/>
            <person name="Luo Y.B."/>
            <person name="Zou S.Q."/>
            <person name="Chen S.P."/>
            <person name="Lan S."/>
            <person name="Tsai W.C."/>
            <person name="Van de Peer Y."/>
            <person name="Liu Z.J."/>
        </authorList>
    </citation>
    <scope>NUCLEOTIDE SEQUENCE [LARGE SCALE GENOMIC DNA]</scope>
    <source>
        <strain evidence="7">Lor287</strain>
    </source>
</reference>
<dbReference type="InterPro" id="IPR000210">
    <property type="entry name" value="BTB/POZ_dom"/>
</dbReference>
<evidence type="ECO:0000256" key="2">
    <source>
        <dbReference type="ARBA" id="ARBA00022786"/>
    </source>
</evidence>
<evidence type="ECO:0000313" key="8">
    <source>
        <dbReference type="Proteomes" id="UP001418222"/>
    </source>
</evidence>
<dbReference type="Proteomes" id="UP001418222">
    <property type="component" value="Unassembled WGS sequence"/>
</dbReference>
<dbReference type="AlphaFoldDB" id="A0AAP0BU05"/>
<evidence type="ECO:0000259" key="5">
    <source>
        <dbReference type="PROSITE" id="PS50097"/>
    </source>
</evidence>
<dbReference type="InterPro" id="IPR011333">
    <property type="entry name" value="SKP1/BTB/POZ_sf"/>
</dbReference>
<dbReference type="InterPro" id="IPR043454">
    <property type="entry name" value="NPH3/RPT2-like"/>
</dbReference>
<accession>A0AAP0BU05</accession>
<feature type="domain" description="BTB" evidence="5">
    <location>
        <begin position="28"/>
        <end position="91"/>
    </location>
</feature>
<keyword evidence="8" id="KW-1185">Reference proteome</keyword>
<gene>
    <name evidence="7" type="ORF">KSP39_PZI005367</name>
</gene>
<evidence type="ECO:0000259" key="6">
    <source>
        <dbReference type="PROSITE" id="PS51649"/>
    </source>
</evidence>
<evidence type="ECO:0000313" key="7">
    <source>
        <dbReference type="EMBL" id="KAK8949251.1"/>
    </source>
</evidence>
<dbReference type="InterPro" id="IPR027356">
    <property type="entry name" value="NPH3_dom"/>
</dbReference>
<keyword evidence="2" id="KW-0833">Ubl conjugation pathway</keyword>
<feature type="domain" description="NPH3" evidence="6">
    <location>
        <begin position="170"/>
        <end position="462"/>
    </location>
</feature>
<comment type="pathway">
    <text evidence="1">Protein modification; protein ubiquitination.</text>
</comment>
<evidence type="ECO:0000256" key="4">
    <source>
        <dbReference type="SAM" id="MobiDB-lite"/>
    </source>
</evidence>
<organism evidence="7 8">
    <name type="scientific">Platanthera zijinensis</name>
    <dbReference type="NCBI Taxonomy" id="2320716"/>
    <lineage>
        <taxon>Eukaryota</taxon>
        <taxon>Viridiplantae</taxon>
        <taxon>Streptophyta</taxon>
        <taxon>Embryophyta</taxon>
        <taxon>Tracheophyta</taxon>
        <taxon>Spermatophyta</taxon>
        <taxon>Magnoliopsida</taxon>
        <taxon>Liliopsida</taxon>
        <taxon>Asparagales</taxon>
        <taxon>Orchidaceae</taxon>
        <taxon>Orchidoideae</taxon>
        <taxon>Orchideae</taxon>
        <taxon>Orchidinae</taxon>
        <taxon>Platanthera</taxon>
    </lineage>
</organism>
<feature type="region of interest" description="Disordered" evidence="4">
    <location>
        <begin position="315"/>
        <end position="355"/>
    </location>
</feature>
<dbReference type="SUPFAM" id="SSF54695">
    <property type="entry name" value="POZ domain"/>
    <property type="match status" value="1"/>
</dbReference>
<protein>
    <submittedName>
        <fullName evidence="7">BTB/POZ domain-containing protein</fullName>
    </submittedName>
</protein>
<feature type="compositionally biased region" description="Basic and acidic residues" evidence="4">
    <location>
        <begin position="324"/>
        <end position="338"/>
    </location>
</feature>
<sequence length="581" mass="64112">MKFMKLGSRPDTFFTAESIRSVSSEISTDIKIQVQNNFYQLHKFPLLSKSGRLQTLCAKDSAVYLSDIPGGADAFELCAKFCYGISITVSPLNFVPLRCAAEYLLMTDAVDRGNLVGKLESFFNSCILRRWKDTLLTLQSTRLSPSLCEDLRITARCVEALSAAVPASKGVWMDEMAELGMDHYWRIMIAVKSAGVVPGKIVGEALQAYAGRWLTNMETEVTTKHRLLLEKIVSLLPAEKRSVSCSFLLKLLKAANVLNASSSTKLDLSRRAGAQLEEATVNDLLIPYFSNGDDETLYDVDAVFTIVEEFMLQGRSPPTSPTRGKAEITSRRRSRSAENVDFEGQENSRRSSSASHGSMLRVAKLVDLYLREIAGDEKVPVEKVIALAEAVPEFARTQHDDLYRVVDTYLQAHPQLDKKQRKKLCRILDCKKLSMEASAHAAQNDMLPLRVVVQVLFFEQARAAMTGGRVTELPGNIKALLTKAADCSDKGSAKCSSLSGVAAGDECWSSAARLKCQAKTTKVTPSTLRMKLEEDDNDTGEEAAGGNGVMTRSSSSRFRALCAIPGRQKRILSKFWSVNRR</sequence>